<evidence type="ECO:0000313" key="3">
    <source>
        <dbReference type="EMBL" id="APM84117.1"/>
    </source>
</evidence>
<reference evidence="3 4" key="1">
    <citation type="journal article" date="2017" name="Virol. Sin.">
        <title>Genome analysis of Heliothis virescens ascovirus 3h isolated from China.</title>
        <authorList>
            <person name="Huang G.H."/>
            <person name="Hou D.H."/>
            <person name="Wang M."/>
            <person name="Cheng X.W."/>
            <person name="Hu Z."/>
        </authorList>
    </citation>
    <scope>NUCLEOTIDE SEQUENCE [LARGE SCALE GENOMIC DNA]</scope>
    <source>
        <strain evidence="3">HvAV-3h</strain>
    </source>
</reference>
<dbReference type="Gene3D" id="3.40.50.1820">
    <property type="entry name" value="alpha/beta hydrolase"/>
    <property type="match status" value="1"/>
</dbReference>
<accession>A0A2K8ES51</accession>
<evidence type="ECO:0000259" key="2">
    <source>
        <dbReference type="Pfam" id="PF00135"/>
    </source>
</evidence>
<dbReference type="SUPFAM" id="SSF53474">
    <property type="entry name" value="alpha/beta-Hydrolases"/>
    <property type="match status" value="1"/>
</dbReference>
<keyword evidence="1" id="KW-1133">Transmembrane helix</keyword>
<feature type="domain" description="Carboxylesterase type B" evidence="2">
    <location>
        <begin position="167"/>
        <end position="580"/>
    </location>
</feature>
<dbReference type="Proteomes" id="UP000316643">
    <property type="component" value="Genome"/>
</dbReference>
<dbReference type="Pfam" id="PF00135">
    <property type="entry name" value="COesterase"/>
    <property type="match status" value="1"/>
</dbReference>
<keyword evidence="1" id="KW-0472">Membrane</keyword>
<name>A0A2K8ES51_9VIRU</name>
<organism evidence="3 4">
    <name type="scientific">Heliothis virescens ascovirus 3h</name>
    <dbReference type="NCBI Taxonomy" id="1268039"/>
    <lineage>
        <taxon>Viruses</taxon>
        <taxon>Varidnaviria</taxon>
        <taxon>Bamfordvirae</taxon>
        <taxon>Nucleocytoviricota</taxon>
        <taxon>Megaviricetes</taxon>
        <taxon>Pimascovirales</taxon>
        <taxon>Pimascovirales incertae sedis</taxon>
        <taxon>Ascoviridae</taxon>
        <taxon>Ascovirus</taxon>
    </lineage>
</organism>
<dbReference type="InterPro" id="IPR002018">
    <property type="entry name" value="CarbesteraseB"/>
</dbReference>
<evidence type="ECO:0000256" key="1">
    <source>
        <dbReference type="SAM" id="Phobius"/>
    </source>
</evidence>
<protein>
    <submittedName>
        <fullName evidence="3">Lipase like protein</fullName>
    </submittedName>
</protein>
<keyword evidence="1" id="KW-0812">Transmembrane</keyword>
<dbReference type="EMBL" id="KU170628">
    <property type="protein sequence ID" value="APM84117.1"/>
    <property type="molecule type" value="Genomic_DNA"/>
</dbReference>
<dbReference type="PANTHER" id="PTHR11559">
    <property type="entry name" value="CARBOXYLESTERASE"/>
    <property type="match status" value="1"/>
</dbReference>
<proteinExistence type="predicted"/>
<feature type="transmembrane region" description="Helical" evidence="1">
    <location>
        <begin position="12"/>
        <end position="31"/>
    </location>
</feature>
<evidence type="ECO:0000313" key="4">
    <source>
        <dbReference type="Proteomes" id="UP000316643"/>
    </source>
</evidence>
<dbReference type="InterPro" id="IPR029058">
    <property type="entry name" value="AB_hydrolase_fold"/>
</dbReference>
<sequence>MCKSRLPTVLSLTLIYISISIGFSVYFYVLMEAAYDQFSSMLESYTQTAVHLQTNSRTLKPDLVDYMQLSNYSRKFDESGEESVLRRHNITTPRVFYIDLNYTTALGAENRNLNMINFYAIPYRYVDLLDPFGNSIPVTGRTPATEYIDCSRDKKEKCIDSIPPFDGVLDCLSLDIHMQPWSRNNKSFNRPIIIWLGEVDGELWRLVAGGLIVIRANYRRGCYGFLCHHDQSLPYRNQGVNDVLHAIDWTIENARHFAGDISKITLAGHGASASLVEYIRLNHGHHLPLDKYIVMSANNFGSRDLYCSSNSNVMVTTARLLGMPPSPATESGKERSVYESVRYLSFVEPKLVMSKLYGLKAAFHPCPLSVNNRRASTFGVGFKTKNHTSSNCIRTANEQPVLFTNTLNEYHNFVYGSTVFTHARSETILRTIGDMLSRHFIESRLANVNSSSEKLIQQVNGQYNVVDGEFVDYDAFIRLLTDFAFIMPTVKMNEFTTECGGNSYHYVFDFGNSTHGDDLKMLTSSANDISLTHFQRQLADGLGFILSKFVRRGYPMKKQDGWCPSTGLVAQIMEMNTKDDNVVVKKSTEGVLIPLLNHSYVLHFHRVSVAKLKCYDRLGNVLFWNDLLKYHQKARRGWRDGDTECARSKYLSEIV</sequence>
<dbReference type="InterPro" id="IPR050309">
    <property type="entry name" value="Type-B_Carboxylest/Lipase"/>
</dbReference>